<dbReference type="FunFam" id="3.20.20.70:FF:000037">
    <property type="entry name" value="Tryptophan synthase alpha chain"/>
    <property type="match status" value="1"/>
</dbReference>
<evidence type="ECO:0000256" key="2">
    <source>
        <dbReference type="ARBA" id="ARBA00004733"/>
    </source>
</evidence>
<evidence type="ECO:0000256" key="7">
    <source>
        <dbReference type="ARBA" id="ARBA00023141"/>
    </source>
</evidence>
<comment type="subunit">
    <text evidence="3">Tetramer of two alpha and two beta chains.</text>
</comment>
<comment type="catalytic activity">
    <reaction evidence="9">
        <text>(1S,2R)-1-C-(indol-3-yl)glycerol 3-phosphate + L-serine = D-glyceraldehyde 3-phosphate + L-tryptophan + H2O</text>
        <dbReference type="Rhea" id="RHEA:10532"/>
        <dbReference type="ChEBI" id="CHEBI:15377"/>
        <dbReference type="ChEBI" id="CHEBI:33384"/>
        <dbReference type="ChEBI" id="CHEBI:57912"/>
        <dbReference type="ChEBI" id="CHEBI:58866"/>
        <dbReference type="ChEBI" id="CHEBI:59776"/>
        <dbReference type="EC" id="4.2.1.20"/>
    </reaction>
</comment>
<keyword evidence="8" id="KW-0456">Lyase</keyword>
<name>A0A6J7GGH3_9ZZZZ</name>
<evidence type="ECO:0000256" key="8">
    <source>
        <dbReference type="ARBA" id="ARBA00023239"/>
    </source>
</evidence>
<dbReference type="EC" id="4.2.1.20" evidence="4"/>
<evidence type="ECO:0000313" key="10">
    <source>
        <dbReference type="EMBL" id="CAB4906104.1"/>
    </source>
</evidence>
<dbReference type="EMBL" id="CAFBMR010000009">
    <property type="protein sequence ID" value="CAB4906104.1"/>
    <property type="molecule type" value="Genomic_DNA"/>
</dbReference>
<evidence type="ECO:0000256" key="4">
    <source>
        <dbReference type="ARBA" id="ARBA00012043"/>
    </source>
</evidence>
<dbReference type="CDD" id="cd04724">
    <property type="entry name" value="Tryptophan_synthase_alpha"/>
    <property type="match status" value="1"/>
</dbReference>
<dbReference type="GO" id="GO:0005829">
    <property type="term" value="C:cytosol"/>
    <property type="evidence" value="ECO:0007669"/>
    <property type="project" value="TreeGrafter"/>
</dbReference>
<dbReference type="SUPFAM" id="SSF51366">
    <property type="entry name" value="Ribulose-phoshate binding barrel"/>
    <property type="match status" value="1"/>
</dbReference>
<keyword evidence="5" id="KW-0028">Amino-acid biosynthesis</keyword>
<proteinExistence type="inferred from homology"/>
<keyword evidence="6" id="KW-0822">Tryptophan biosynthesis</keyword>
<dbReference type="Pfam" id="PF00290">
    <property type="entry name" value="Trp_syntA"/>
    <property type="match status" value="1"/>
</dbReference>
<reference evidence="10" key="1">
    <citation type="submission" date="2020-05" db="EMBL/GenBank/DDBJ databases">
        <authorList>
            <person name="Chiriac C."/>
            <person name="Salcher M."/>
            <person name="Ghai R."/>
            <person name="Kavagutti S V."/>
        </authorList>
    </citation>
    <scope>NUCLEOTIDE SEQUENCE</scope>
</reference>
<evidence type="ECO:0000256" key="5">
    <source>
        <dbReference type="ARBA" id="ARBA00022605"/>
    </source>
</evidence>
<dbReference type="PANTHER" id="PTHR43406:SF1">
    <property type="entry name" value="TRYPTOPHAN SYNTHASE ALPHA CHAIN, CHLOROPLASTIC"/>
    <property type="match status" value="1"/>
</dbReference>
<evidence type="ECO:0000256" key="1">
    <source>
        <dbReference type="ARBA" id="ARBA00003365"/>
    </source>
</evidence>
<comment type="function">
    <text evidence="1">The alpha subunit is responsible for the aldol cleavage of indoleglycerol phosphate to indole and glyceraldehyde 3-phosphate.</text>
</comment>
<dbReference type="AlphaFoldDB" id="A0A6J7GGH3"/>
<comment type="pathway">
    <text evidence="2">Amino-acid biosynthesis; L-tryptophan biosynthesis; L-tryptophan from chorismate: step 5/5.</text>
</comment>
<dbReference type="PANTHER" id="PTHR43406">
    <property type="entry name" value="TRYPTOPHAN SYNTHASE, ALPHA CHAIN"/>
    <property type="match status" value="1"/>
</dbReference>
<dbReference type="InterPro" id="IPR002028">
    <property type="entry name" value="Trp_synthase_suA"/>
</dbReference>
<dbReference type="UniPathway" id="UPA00035">
    <property type="reaction ID" value="UER00044"/>
</dbReference>
<accession>A0A6J7GGH3</accession>
<evidence type="ECO:0000256" key="6">
    <source>
        <dbReference type="ARBA" id="ARBA00022822"/>
    </source>
</evidence>
<dbReference type="InterPro" id="IPR018204">
    <property type="entry name" value="Trp_synthase_alpha_AS"/>
</dbReference>
<dbReference type="NCBIfam" id="TIGR00262">
    <property type="entry name" value="trpA"/>
    <property type="match status" value="1"/>
</dbReference>
<gene>
    <name evidence="10" type="ORF">UFOPK3610_00437</name>
</gene>
<protein>
    <recommendedName>
        <fullName evidence="4">tryptophan synthase</fullName>
        <ecNumber evidence="4">4.2.1.20</ecNumber>
    </recommendedName>
</protein>
<sequence>MSALHEVFARARSEGRAALIGYLPAGFPTVAASIDILRAMVANGVDIVEVGLPYSDPLMDGAVIQQAAEIALSNGTTPADVLSVVAGVAGTGAPTLVMSYWNPIERFGVEAFAAQLAAAGGVGVITPDLTPEEAGAWIQATDRHAIDRIFLVAPSSTEARIDVVAGVTSGFVYAASTMGVTGMRTSLSGSAAQIVARVRARTDKPICVGVGVSTPEQAAEVAAFADGVIVGSAFVRAVLESGDGAVAAAGSLARDLAAGVRTVTPHT</sequence>
<dbReference type="GO" id="GO:0004834">
    <property type="term" value="F:tryptophan synthase activity"/>
    <property type="evidence" value="ECO:0007669"/>
    <property type="project" value="UniProtKB-EC"/>
</dbReference>
<evidence type="ECO:0000256" key="9">
    <source>
        <dbReference type="ARBA" id="ARBA00049047"/>
    </source>
</evidence>
<dbReference type="Gene3D" id="3.20.20.70">
    <property type="entry name" value="Aldolase class I"/>
    <property type="match status" value="1"/>
</dbReference>
<dbReference type="HAMAP" id="MF_00131">
    <property type="entry name" value="Trp_synth_alpha"/>
    <property type="match status" value="1"/>
</dbReference>
<dbReference type="InterPro" id="IPR013785">
    <property type="entry name" value="Aldolase_TIM"/>
</dbReference>
<keyword evidence="7" id="KW-0057">Aromatic amino acid biosynthesis</keyword>
<dbReference type="InterPro" id="IPR011060">
    <property type="entry name" value="RibuloseP-bd_barrel"/>
</dbReference>
<evidence type="ECO:0000256" key="3">
    <source>
        <dbReference type="ARBA" id="ARBA00011270"/>
    </source>
</evidence>
<dbReference type="PROSITE" id="PS00167">
    <property type="entry name" value="TRP_SYNTHASE_ALPHA"/>
    <property type="match status" value="1"/>
</dbReference>
<organism evidence="10">
    <name type="scientific">freshwater metagenome</name>
    <dbReference type="NCBI Taxonomy" id="449393"/>
    <lineage>
        <taxon>unclassified sequences</taxon>
        <taxon>metagenomes</taxon>
        <taxon>ecological metagenomes</taxon>
    </lineage>
</organism>